<feature type="region of interest" description="Disordered" evidence="6">
    <location>
        <begin position="306"/>
        <end position="345"/>
    </location>
</feature>
<dbReference type="SMART" id="SM01337">
    <property type="entry name" value="APC10"/>
    <property type="match status" value="1"/>
</dbReference>
<evidence type="ECO:0000256" key="2">
    <source>
        <dbReference type="ARBA" id="ARBA00022618"/>
    </source>
</evidence>
<reference evidence="8" key="1">
    <citation type="submission" date="2022-11" db="EMBL/GenBank/DDBJ databases">
        <title>Genome Sequence of Cubamyces cubensis.</title>
        <authorList>
            <person name="Buettner E."/>
        </authorList>
    </citation>
    <scope>NUCLEOTIDE SEQUENCE</scope>
    <source>
        <strain evidence="8">MPL-01</strain>
    </source>
</reference>
<dbReference type="CDD" id="cd08366">
    <property type="entry name" value="APC10"/>
    <property type="match status" value="1"/>
</dbReference>
<evidence type="ECO:0000256" key="6">
    <source>
        <dbReference type="SAM" id="MobiDB-lite"/>
    </source>
</evidence>
<dbReference type="AlphaFoldDB" id="A0AAD7X4M0"/>
<evidence type="ECO:0000256" key="1">
    <source>
        <dbReference type="ARBA" id="ARBA00006762"/>
    </source>
</evidence>
<comment type="similarity">
    <text evidence="1">Belongs to the APC10 family.</text>
</comment>
<dbReference type="PROSITE" id="PS51284">
    <property type="entry name" value="DOC"/>
    <property type="match status" value="1"/>
</dbReference>
<proteinExistence type="inferred from homology"/>
<gene>
    <name evidence="8" type="ORF">ONZ51_g10725</name>
</gene>
<keyword evidence="3" id="KW-0498">Mitosis</keyword>
<accession>A0AAD7X4M0</accession>
<dbReference type="InterPro" id="IPR016901">
    <property type="entry name" value="APC10/Doc1"/>
</dbReference>
<dbReference type="GO" id="GO:0031145">
    <property type="term" value="P:anaphase-promoting complex-dependent catabolic process"/>
    <property type="evidence" value="ECO:0007669"/>
    <property type="project" value="InterPro"/>
</dbReference>
<dbReference type="GO" id="GO:0070979">
    <property type="term" value="P:protein K11-linked ubiquitination"/>
    <property type="evidence" value="ECO:0007669"/>
    <property type="project" value="TreeGrafter"/>
</dbReference>
<dbReference type="PANTHER" id="PTHR12936">
    <property type="entry name" value="ANAPHASE-PROMOTING COMPLEX 10"/>
    <property type="match status" value="1"/>
</dbReference>
<evidence type="ECO:0000256" key="4">
    <source>
        <dbReference type="ARBA" id="ARBA00022786"/>
    </source>
</evidence>
<keyword evidence="5" id="KW-0131">Cell cycle</keyword>
<comment type="caution">
    <text evidence="8">The sequence shown here is derived from an EMBL/GenBank/DDBJ whole genome shotgun (WGS) entry which is preliminary data.</text>
</comment>
<dbReference type="GO" id="GO:0005680">
    <property type="term" value="C:anaphase-promoting complex"/>
    <property type="evidence" value="ECO:0007669"/>
    <property type="project" value="InterPro"/>
</dbReference>
<name>A0AAD7X4M0_9APHY</name>
<dbReference type="InterPro" id="IPR004939">
    <property type="entry name" value="APC_su10/DOC_dom"/>
</dbReference>
<dbReference type="SUPFAM" id="SSF49785">
    <property type="entry name" value="Galactose-binding domain-like"/>
    <property type="match status" value="1"/>
</dbReference>
<evidence type="ECO:0000313" key="9">
    <source>
        <dbReference type="Proteomes" id="UP001215151"/>
    </source>
</evidence>
<keyword evidence="4" id="KW-0833">Ubl conjugation pathway</keyword>
<dbReference type="Proteomes" id="UP001215151">
    <property type="component" value="Unassembled WGS sequence"/>
</dbReference>
<sequence>MASASAGGPMPTVAVAARRRLAPPVPVGALPPGSEGAPVIYPGTPPFLQPRHTTPTTPNTPALEHAHTNTPRLTRVGRTPPKLPYPDIGHLAKWSVSSFKFGFGPECLTDDDPETFWHSSSDGPQPHFITIEFPRKVSVQKLSVFLCYPLDDSYTPANIGIRAGTGQADTQDLRIVSLERPDGWVTFDICMEPSEDGDGFKHIDVYVIQIYIMNNHMNGKDTHVRGVKVLGPLEEKLKEYEEPFPFETPPFKMYECIRSRMENAEAGPSTAHEIRITTHGKMTNWVTFALEHFKKYEERPLVLHTLPAAKGKSPETQADGEADRGPDAGGGSAGSKGKAKKEGLHPSMATIPRLVSVVEIIKREYLKTLDPGLAERGSLSGLHQYNEIGDIVEAGHVEQEADAEEERLESLAQALQGRNHVRQKKIAFMRVTLCRKAIPELTGRGATYQEPAVRKLSRSARARLKKKLRKGGDK</sequence>
<dbReference type="GO" id="GO:0051301">
    <property type="term" value="P:cell division"/>
    <property type="evidence" value="ECO:0007669"/>
    <property type="project" value="UniProtKB-KW"/>
</dbReference>
<keyword evidence="2" id="KW-0132">Cell division</keyword>
<feature type="compositionally biased region" description="Basic residues" evidence="6">
    <location>
        <begin position="455"/>
        <end position="474"/>
    </location>
</feature>
<feature type="domain" description="DOC" evidence="7">
    <location>
        <begin position="64"/>
        <end position="256"/>
    </location>
</feature>
<evidence type="ECO:0000256" key="5">
    <source>
        <dbReference type="ARBA" id="ARBA00023306"/>
    </source>
</evidence>
<dbReference type="EMBL" id="JAPEVG010000443">
    <property type="protein sequence ID" value="KAJ8462717.1"/>
    <property type="molecule type" value="Genomic_DNA"/>
</dbReference>
<organism evidence="8 9">
    <name type="scientific">Trametes cubensis</name>
    <dbReference type="NCBI Taxonomy" id="1111947"/>
    <lineage>
        <taxon>Eukaryota</taxon>
        <taxon>Fungi</taxon>
        <taxon>Dikarya</taxon>
        <taxon>Basidiomycota</taxon>
        <taxon>Agaricomycotina</taxon>
        <taxon>Agaricomycetes</taxon>
        <taxon>Polyporales</taxon>
        <taxon>Polyporaceae</taxon>
        <taxon>Trametes</taxon>
    </lineage>
</organism>
<dbReference type="PANTHER" id="PTHR12936:SF0">
    <property type="entry name" value="ANAPHASE-PROMOTING COMPLEX SUBUNIT 10"/>
    <property type="match status" value="1"/>
</dbReference>
<evidence type="ECO:0000259" key="7">
    <source>
        <dbReference type="PROSITE" id="PS51284"/>
    </source>
</evidence>
<dbReference type="Gene3D" id="2.60.120.260">
    <property type="entry name" value="Galactose-binding domain-like"/>
    <property type="match status" value="1"/>
</dbReference>
<keyword evidence="9" id="KW-1185">Reference proteome</keyword>
<evidence type="ECO:0000256" key="3">
    <source>
        <dbReference type="ARBA" id="ARBA00022776"/>
    </source>
</evidence>
<feature type="region of interest" description="Disordered" evidence="6">
    <location>
        <begin position="452"/>
        <end position="474"/>
    </location>
</feature>
<protein>
    <recommendedName>
        <fullName evidence="7">DOC domain-containing protein</fullName>
    </recommendedName>
</protein>
<dbReference type="InterPro" id="IPR008979">
    <property type="entry name" value="Galactose-bd-like_sf"/>
</dbReference>
<evidence type="ECO:0000313" key="8">
    <source>
        <dbReference type="EMBL" id="KAJ8462717.1"/>
    </source>
</evidence>
<dbReference type="Pfam" id="PF03256">
    <property type="entry name" value="ANAPC10"/>
    <property type="match status" value="1"/>
</dbReference>